<feature type="region of interest" description="Disordered" evidence="1">
    <location>
        <begin position="66"/>
        <end position="98"/>
    </location>
</feature>
<evidence type="ECO:0000256" key="1">
    <source>
        <dbReference type="SAM" id="MobiDB-lite"/>
    </source>
</evidence>
<comment type="caution">
    <text evidence="2">The sequence shown here is derived from an EMBL/GenBank/DDBJ whole genome shotgun (WGS) entry which is preliminary data.</text>
</comment>
<protein>
    <submittedName>
        <fullName evidence="2">Uncharacterized protein</fullName>
    </submittedName>
</protein>
<keyword evidence="3" id="KW-1185">Reference proteome</keyword>
<sequence>MREKENKHRQYEMSHLLWKKGKTVYFGFRKDKHDTESRYRDNASVYRHKHIQTHTVFADALHQTVSVDRGERDKGRDTEGHEETDNMKASLDSRGFNLSQKAYPRTQINAGRCECHTYCTFGNEKR</sequence>
<dbReference type="AlphaFoldDB" id="A0AAV1P1J9"/>
<evidence type="ECO:0000313" key="2">
    <source>
        <dbReference type="EMBL" id="CAK6965413.1"/>
    </source>
</evidence>
<evidence type="ECO:0000313" key="3">
    <source>
        <dbReference type="Proteomes" id="UP001314229"/>
    </source>
</evidence>
<feature type="compositionally biased region" description="Basic and acidic residues" evidence="1">
    <location>
        <begin position="68"/>
        <end position="86"/>
    </location>
</feature>
<accession>A0AAV1P1J9</accession>
<dbReference type="EMBL" id="CAWUFR010000083">
    <property type="protein sequence ID" value="CAK6965413.1"/>
    <property type="molecule type" value="Genomic_DNA"/>
</dbReference>
<proteinExistence type="predicted"/>
<name>A0AAV1P1J9_SCOSC</name>
<organism evidence="2 3">
    <name type="scientific">Scomber scombrus</name>
    <name type="common">Atlantic mackerel</name>
    <name type="synonym">Scomber vernalis</name>
    <dbReference type="NCBI Taxonomy" id="13677"/>
    <lineage>
        <taxon>Eukaryota</taxon>
        <taxon>Metazoa</taxon>
        <taxon>Chordata</taxon>
        <taxon>Craniata</taxon>
        <taxon>Vertebrata</taxon>
        <taxon>Euteleostomi</taxon>
        <taxon>Actinopterygii</taxon>
        <taxon>Neopterygii</taxon>
        <taxon>Teleostei</taxon>
        <taxon>Neoteleostei</taxon>
        <taxon>Acanthomorphata</taxon>
        <taxon>Pelagiaria</taxon>
        <taxon>Scombriformes</taxon>
        <taxon>Scombridae</taxon>
        <taxon>Scomber</taxon>
    </lineage>
</organism>
<gene>
    <name evidence="2" type="ORF">FSCOSCO3_A005053</name>
</gene>
<dbReference type="Proteomes" id="UP001314229">
    <property type="component" value="Unassembled WGS sequence"/>
</dbReference>
<reference evidence="2 3" key="1">
    <citation type="submission" date="2024-01" db="EMBL/GenBank/DDBJ databases">
        <authorList>
            <person name="Alioto T."/>
            <person name="Alioto T."/>
            <person name="Gomez Garrido J."/>
        </authorList>
    </citation>
    <scope>NUCLEOTIDE SEQUENCE [LARGE SCALE GENOMIC DNA]</scope>
</reference>